<dbReference type="GO" id="GO:0007033">
    <property type="term" value="P:vacuole organization"/>
    <property type="evidence" value="ECO:0007669"/>
    <property type="project" value="TreeGrafter"/>
</dbReference>
<evidence type="ECO:0000256" key="1">
    <source>
        <dbReference type="ARBA" id="ARBA00022723"/>
    </source>
</evidence>
<gene>
    <name evidence="6" type="ORF">BWQ96_01318</name>
</gene>
<evidence type="ECO:0000313" key="6">
    <source>
        <dbReference type="EMBL" id="PXF48762.1"/>
    </source>
</evidence>
<dbReference type="AlphaFoldDB" id="A0A2V3J3R2"/>
<name>A0A2V3J3R2_9FLOR</name>
<keyword evidence="3" id="KW-0862">Zinc</keyword>
<dbReference type="Proteomes" id="UP000247409">
    <property type="component" value="Unassembled WGS sequence"/>
</dbReference>
<keyword evidence="1" id="KW-0479">Metal-binding</keyword>
<dbReference type="PANTHER" id="PTHR23323">
    <property type="entry name" value="VACUOLAR PROTEIN SORTING-ASSOCIATED PROTEIN"/>
    <property type="match status" value="1"/>
</dbReference>
<evidence type="ECO:0000256" key="3">
    <source>
        <dbReference type="ARBA" id="ARBA00022833"/>
    </source>
</evidence>
<dbReference type="GO" id="GO:0030674">
    <property type="term" value="F:protein-macromolecule adaptor activity"/>
    <property type="evidence" value="ECO:0007669"/>
    <property type="project" value="TreeGrafter"/>
</dbReference>
<dbReference type="STRING" id="448386.A0A2V3J3R2"/>
<dbReference type="GO" id="GO:0030897">
    <property type="term" value="C:HOPS complex"/>
    <property type="evidence" value="ECO:0007669"/>
    <property type="project" value="TreeGrafter"/>
</dbReference>
<dbReference type="Pfam" id="PF05131">
    <property type="entry name" value="Pep3_Vps18"/>
    <property type="match status" value="1"/>
</dbReference>
<proteinExistence type="predicted"/>
<evidence type="ECO:0000259" key="5">
    <source>
        <dbReference type="Pfam" id="PF05131"/>
    </source>
</evidence>
<keyword evidence="2" id="KW-0863">Zinc-finger</keyword>
<evidence type="ECO:0000313" key="7">
    <source>
        <dbReference type="Proteomes" id="UP000247409"/>
    </source>
</evidence>
<dbReference type="EMBL" id="NBIV01000011">
    <property type="protein sequence ID" value="PXF48762.1"/>
    <property type="molecule type" value="Genomic_DNA"/>
</dbReference>
<organism evidence="6 7">
    <name type="scientific">Gracilariopsis chorda</name>
    <dbReference type="NCBI Taxonomy" id="448386"/>
    <lineage>
        <taxon>Eukaryota</taxon>
        <taxon>Rhodophyta</taxon>
        <taxon>Florideophyceae</taxon>
        <taxon>Rhodymeniophycidae</taxon>
        <taxon>Gracilariales</taxon>
        <taxon>Gracilariaceae</taxon>
        <taxon>Gracilariopsis</taxon>
    </lineage>
</organism>
<dbReference type="OrthoDB" id="1832at2759"/>
<feature type="region of interest" description="Disordered" evidence="4">
    <location>
        <begin position="345"/>
        <end position="387"/>
    </location>
</feature>
<dbReference type="InterPro" id="IPR007810">
    <property type="entry name" value="Pep3/Vps18_beta-prop"/>
</dbReference>
<reference evidence="6 7" key="1">
    <citation type="journal article" date="2018" name="Mol. Biol. Evol.">
        <title>Analysis of the draft genome of the red seaweed Gracilariopsis chorda provides insights into genome size evolution in Rhodophyta.</title>
        <authorList>
            <person name="Lee J."/>
            <person name="Yang E.C."/>
            <person name="Graf L."/>
            <person name="Yang J.H."/>
            <person name="Qiu H."/>
            <person name="Zel Zion U."/>
            <person name="Chan C.X."/>
            <person name="Stephens T.G."/>
            <person name="Weber A.P.M."/>
            <person name="Boo G.H."/>
            <person name="Boo S.M."/>
            <person name="Kim K.M."/>
            <person name="Shin Y."/>
            <person name="Jung M."/>
            <person name="Lee S.J."/>
            <person name="Yim H.S."/>
            <person name="Lee J.H."/>
            <person name="Bhattacharya D."/>
            <person name="Yoon H.S."/>
        </authorList>
    </citation>
    <scope>NUCLEOTIDE SEQUENCE [LARGE SCALE GENOMIC DNA]</scope>
    <source>
        <strain evidence="6 7">SKKU-2015</strain>
        <tissue evidence="6">Whole body</tissue>
    </source>
</reference>
<dbReference type="PANTHER" id="PTHR23323:SF26">
    <property type="entry name" value="VACUOLAR PROTEIN SORTING-ASSOCIATED PROTEIN 18 HOMOLOG"/>
    <property type="match status" value="1"/>
</dbReference>
<evidence type="ECO:0000256" key="4">
    <source>
        <dbReference type="SAM" id="MobiDB-lite"/>
    </source>
</evidence>
<sequence>MPSVFRLEPSSTRLQLAPDDVVTCVAATAGLLWVGTSSGRLLRHRTQTDHTDEVRGRLGVGRLDNPVERIFADPHSHAALILLKNAYGYYAHPTAPLRPRWLAKLRGLRCVSAAWVRLQPTAKTQLHSVALLGTAYGALFSLSIDDKYERDDSLAKLWSAPNGQRIDGIRVENVASKFVGTVATTTALYLFSDADTLPDLFHPSRMTVLSRPDMPPSASAEQIVLPSELQFMTGSSGLASRRFVWAGSQGVTHAQLAVRRRPTQRVAKSEEKHSAPLPKSTVIASIVDTESISWATLQSASLSSVPLACNLSAFHVLVLYPGSVYAFNHISGRLTQRVILWTPEPPSPVSQPAQTERKFNASRSTTRAASPPPELSRNSREETQPVKYLSSPAAGFARDVLTDTLWVYTTDGEFTRLVASNEEYTEAWKAAKSMGKFELAMALAPHVSSGLSDDSATLQTQEAVREAQADHEVEKGNWDIAAQLLAKTKRPVESVLLSIVEANAASTVSRTKSTVKGEVKLDNLGIGQKREMAKHMITYLVRRLDRMDSTQPMQRAIIATMLVQLYSLRLSSETDEGVREEVRKDFGHFLADRHQDLDTGTALDVLNRNACHEEACKLAELSGDVVQACKLLSRRGKVDQALALLKHHSVVSDNDTLSQLIVSMSNCLIGIAPQKVTNAISRALKKDWQQHINYMTVVQALARVAREAQQAERCKEAYVAAVGFLYELLHDWRDVSDGDKAAEVGVNGTSRHEEWYNVVTLLFQLHAEFGSESEAQRSYEHLVAGRVESGSRGQQVERAVGAIVRCAQNAGFRRLCVYVYQALGLHETAIEQAVDIDVELAECKVAQLGASEIGEKKHKWLWCLVAGRSEDAVGVVERSKGVLHIEDVLTSMGQFESASERVKMAVADSLEEHKRAANSAKSEATAALEVINSVREDVKRARAWQQARVIQRHRQRYRAFSCGHKARVNNDGGGGGGGGTRHHECHLCGVQAIELIDRPFDSGLCLPLLRDESE</sequence>
<keyword evidence="7" id="KW-1185">Reference proteome</keyword>
<dbReference type="GO" id="GO:0005768">
    <property type="term" value="C:endosome"/>
    <property type="evidence" value="ECO:0007669"/>
    <property type="project" value="TreeGrafter"/>
</dbReference>
<dbReference type="GO" id="GO:0006904">
    <property type="term" value="P:vesicle docking involved in exocytosis"/>
    <property type="evidence" value="ECO:0007669"/>
    <property type="project" value="TreeGrafter"/>
</dbReference>
<dbReference type="GO" id="GO:0007032">
    <property type="term" value="P:endosome organization"/>
    <property type="evidence" value="ECO:0007669"/>
    <property type="project" value="TreeGrafter"/>
</dbReference>
<protein>
    <submittedName>
        <fullName evidence="6">Vacuolar protein sorting-associated protein 18-like</fullName>
    </submittedName>
</protein>
<dbReference type="GO" id="GO:0048284">
    <property type="term" value="P:organelle fusion"/>
    <property type="evidence" value="ECO:0007669"/>
    <property type="project" value="TreeGrafter"/>
</dbReference>
<dbReference type="GO" id="GO:0008270">
    <property type="term" value="F:zinc ion binding"/>
    <property type="evidence" value="ECO:0007669"/>
    <property type="project" value="UniProtKB-KW"/>
</dbReference>
<comment type="caution">
    <text evidence="6">The sequence shown here is derived from an EMBL/GenBank/DDBJ whole genome shotgun (WGS) entry which is preliminary data.</text>
</comment>
<accession>A0A2V3J3R2</accession>
<evidence type="ECO:0000256" key="2">
    <source>
        <dbReference type="ARBA" id="ARBA00022771"/>
    </source>
</evidence>
<feature type="domain" description="Pep3/Vps18 beta-propeller" evidence="5">
    <location>
        <begin position="13"/>
        <end position="335"/>
    </location>
</feature>